<name>A0A1R3IZY1_9ROSI</name>
<comment type="caution">
    <text evidence="1">The sequence shown here is derived from an EMBL/GenBank/DDBJ whole genome shotgun (WGS) entry which is preliminary data.</text>
</comment>
<evidence type="ECO:0000313" key="2">
    <source>
        <dbReference type="Proteomes" id="UP000187203"/>
    </source>
</evidence>
<keyword evidence="2" id="KW-1185">Reference proteome</keyword>
<dbReference type="EMBL" id="AWUE01017164">
    <property type="protein sequence ID" value="OMO88137.1"/>
    <property type="molecule type" value="Genomic_DNA"/>
</dbReference>
<organism evidence="1 2">
    <name type="scientific">Corchorus olitorius</name>
    <dbReference type="NCBI Taxonomy" id="93759"/>
    <lineage>
        <taxon>Eukaryota</taxon>
        <taxon>Viridiplantae</taxon>
        <taxon>Streptophyta</taxon>
        <taxon>Embryophyta</taxon>
        <taxon>Tracheophyta</taxon>
        <taxon>Spermatophyta</taxon>
        <taxon>Magnoliopsida</taxon>
        <taxon>eudicotyledons</taxon>
        <taxon>Gunneridae</taxon>
        <taxon>Pentapetalae</taxon>
        <taxon>rosids</taxon>
        <taxon>malvids</taxon>
        <taxon>Malvales</taxon>
        <taxon>Malvaceae</taxon>
        <taxon>Grewioideae</taxon>
        <taxon>Apeibeae</taxon>
        <taxon>Corchorus</taxon>
    </lineage>
</organism>
<evidence type="ECO:0000313" key="1">
    <source>
        <dbReference type="EMBL" id="OMO88137.1"/>
    </source>
</evidence>
<gene>
    <name evidence="1" type="ORF">COLO4_20428</name>
</gene>
<protein>
    <submittedName>
        <fullName evidence="1">Uncharacterized protein</fullName>
    </submittedName>
</protein>
<accession>A0A1R3IZY1</accession>
<dbReference type="AlphaFoldDB" id="A0A1R3IZY1"/>
<reference evidence="2" key="1">
    <citation type="submission" date="2013-09" db="EMBL/GenBank/DDBJ databases">
        <title>Corchorus olitorius genome sequencing.</title>
        <authorList>
            <person name="Alam M."/>
            <person name="Haque M.S."/>
            <person name="Islam M.S."/>
            <person name="Emdad E.M."/>
            <person name="Islam M.M."/>
            <person name="Ahmed B."/>
            <person name="Halim A."/>
            <person name="Hossen Q.M.M."/>
            <person name="Hossain M.Z."/>
            <person name="Ahmed R."/>
            <person name="Khan M.M."/>
            <person name="Islam R."/>
            <person name="Rashid M.M."/>
            <person name="Khan S.A."/>
            <person name="Rahman M.S."/>
            <person name="Alam M."/>
            <person name="Yahiya A.S."/>
            <person name="Khan M.S."/>
            <person name="Azam M.S."/>
            <person name="Haque T."/>
            <person name="Lashkar M.Z.H."/>
            <person name="Akhand A.I."/>
            <person name="Morshed G."/>
            <person name="Roy S."/>
            <person name="Uddin K.S."/>
            <person name="Rabeya T."/>
            <person name="Hossain A.S."/>
            <person name="Chowdhury A."/>
            <person name="Snigdha A.R."/>
            <person name="Mortoza M.S."/>
            <person name="Matin S.A."/>
            <person name="Hoque S.M.E."/>
            <person name="Islam M.K."/>
            <person name="Roy D.K."/>
            <person name="Haider R."/>
            <person name="Moosa M.M."/>
            <person name="Elias S.M."/>
            <person name="Hasan A.M."/>
            <person name="Jahan S."/>
            <person name="Shafiuddin M."/>
            <person name="Mahmood N."/>
            <person name="Shommy N.S."/>
        </authorList>
    </citation>
    <scope>NUCLEOTIDE SEQUENCE [LARGE SCALE GENOMIC DNA]</scope>
    <source>
        <strain evidence="2">cv. O-4</strain>
    </source>
</reference>
<dbReference type="Proteomes" id="UP000187203">
    <property type="component" value="Unassembled WGS sequence"/>
</dbReference>
<proteinExistence type="predicted"/>
<sequence length="110" mass="12262">MAVAYWNVDEGEIFLCDYVDSSILVATVTLEAPRTSKVGRVYLAKRKEEIWSSTIVPHSRIPELNAPILYGAGFLVAGGKSPVDRAYPRGSKRRMRGRYWSDMVLPMGLG</sequence>